<evidence type="ECO:0000313" key="2">
    <source>
        <dbReference type="Proteomes" id="UP000563094"/>
    </source>
</evidence>
<name>A0A839GUH9_9BACT</name>
<evidence type="ECO:0000313" key="1">
    <source>
        <dbReference type="EMBL" id="MBA9078537.1"/>
    </source>
</evidence>
<dbReference type="EMBL" id="JACJIQ010000013">
    <property type="protein sequence ID" value="MBA9078537.1"/>
    <property type="molecule type" value="Genomic_DNA"/>
</dbReference>
<accession>A0A839GUH9</accession>
<dbReference type="RefSeq" id="WP_182513715.1">
    <property type="nucleotide sequence ID" value="NZ_JACJIQ010000013.1"/>
</dbReference>
<organism evidence="1 2">
    <name type="scientific">Rufibacter quisquiliarum</name>
    <dbReference type="NCBI Taxonomy" id="1549639"/>
    <lineage>
        <taxon>Bacteria</taxon>
        <taxon>Pseudomonadati</taxon>
        <taxon>Bacteroidota</taxon>
        <taxon>Cytophagia</taxon>
        <taxon>Cytophagales</taxon>
        <taxon>Hymenobacteraceae</taxon>
        <taxon>Rufibacter</taxon>
    </lineage>
</organism>
<protein>
    <submittedName>
        <fullName evidence="1">Uncharacterized protein</fullName>
    </submittedName>
</protein>
<gene>
    <name evidence="1" type="ORF">FHS90_003265</name>
</gene>
<keyword evidence="2" id="KW-1185">Reference proteome</keyword>
<reference evidence="1 2" key="1">
    <citation type="submission" date="2020-08" db="EMBL/GenBank/DDBJ databases">
        <title>Genomic Encyclopedia of Type Strains, Phase IV (KMG-IV): sequencing the most valuable type-strain genomes for metagenomic binning, comparative biology and taxonomic classification.</title>
        <authorList>
            <person name="Goeker M."/>
        </authorList>
    </citation>
    <scope>NUCLEOTIDE SEQUENCE [LARGE SCALE GENOMIC DNA]</scope>
    <source>
        <strain evidence="1 2">DSM 29854</strain>
    </source>
</reference>
<sequence length="92" mass="10111">MIYKEAVPIKEPPLSVFGLFLEKQPKNGKRPAASLGALKLAAGRFLARVSRLVPMGAWSLQTPFRKYYRFIAPGESGDSPHALSRVFKLAPA</sequence>
<dbReference type="AlphaFoldDB" id="A0A839GUH9"/>
<proteinExistence type="predicted"/>
<dbReference type="Proteomes" id="UP000563094">
    <property type="component" value="Unassembled WGS sequence"/>
</dbReference>
<comment type="caution">
    <text evidence="1">The sequence shown here is derived from an EMBL/GenBank/DDBJ whole genome shotgun (WGS) entry which is preliminary data.</text>
</comment>